<feature type="region of interest" description="Disordered" evidence="1">
    <location>
        <begin position="58"/>
        <end position="80"/>
    </location>
</feature>
<keyword evidence="3" id="KW-1185">Reference proteome</keyword>
<reference evidence="2" key="1">
    <citation type="submission" date="2023-07" db="EMBL/GenBank/DDBJ databases">
        <authorList>
            <person name="Stuckert A."/>
        </authorList>
    </citation>
    <scope>NUCLEOTIDE SEQUENCE</scope>
</reference>
<name>A0ABN9MHZ0_9NEOB</name>
<accession>A0ABN9MHZ0</accession>
<feature type="compositionally biased region" description="Basic and acidic residues" evidence="1">
    <location>
        <begin position="111"/>
        <end position="120"/>
    </location>
</feature>
<proteinExistence type="predicted"/>
<comment type="caution">
    <text evidence="2">The sequence shown here is derived from an EMBL/GenBank/DDBJ whole genome shotgun (WGS) entry which is preliminary data.</text>
</comment>
<feature type="region of interest" description="Disordered" evidence="1">
    <location>
        <begin position="101"/>
        <end position="120"/>
    </location>
</feature>
<evidence type="ECO:0000313" key="2">
    <source>
        <dbReference type="EMBL" id="CAJ0966402.1"/>
    </source>
</evidence>
<dbReference type="Proteomes" id="UP001176940">
    <property type="component" value="Unassembled WGS sequence"/>
</dbReference>
<sequence>MVEQGESLKAGFLLPEMGEFEALCRQTMTMAQHTSSLSTLYGKLNGVIHKYNSSRNRQASSVCGEKNKSHVPGKKKKREMETGLIVKGQLAGCASPDLSASVTSLATSTPGEKRETETGKPARWNRVWILRSEARRCLAELIPGTA</sequence>
<protein>
    <submittedName>
        <fullName evidence="2">Uncharacterized protein</fullName>
    </submittedName>
</protein>
<dbReference type="EMBL" id="CAUEEQ010074374">
    <property type="protein sequence ID" value="CAJ0966402.1"/>
    <property type="molecule type" value="Genomic_DNA"/>
</dbReference>
<evidence type="ECO:0000256" key="1">
    <source>
        <dbReference type="SAM" id="MobiDB-lite"/>
    </source>
</evidence>
<organism evidence="2 3">
    <name type="scientific">Ranitomeya imitator</name>
    <name type="common">mimic poison frog</name>
    <dbReference type="NCBI Taxonomy" id="111125"/>
    <lineage>
        <taxon>Eukaryota</taxon>
        <taxon>Metazoa</taxon>
        <taxon>Chordata</taxon>
        <taxon>Craniata</taxon>
        <taxon>Vertebrata</taxon>
        <taxon>Euteleostomi</taxon>
        <taxon>Amphibia</taxon>
        <taxon>Batrachia</taxon>
        <taxon>Anura</taxon>
        <taxon>Neobatrachia</taxon>
        <taxon>Hyloidea</taxon>
        <taxon>Dendrobatidae</taxon>
        <taxon>Dendrobatinae</taxon>
        <taxon>Ranitomeya</taxon>
    </lineage>
</organism>
<evidence type="ECO:0000313" key="3">
    <source>
        <dbReference type="Proteomes" id="UP001176940"/>
    </source>
</evidence>
<gene>
    <name evidence="2" type="ORF">RIMI_LOCUS21275503</name>
</gene>